<dbReference type="Gene3D" id="3.90.950.20">
    <property type="entry name" value="CinA-like"/>
    <property type="match status" value="1"/>
</dbReference>
<evidence type="ECO:0000313" key="3">
    <source>
        <dbReference type="EMBL" id="RUL55187.1"/>
    </source>
</evidence>
<name>A0A432LEB4_9BACI</name>
<dbReference type="PANTHER" id="PTHR13939:SF0">
    <property type="entry name" value="NMN AMIDOHYDROLASE-LIKE PROTEIN YFAY"/>
    <property type="match status" value="1"/>
</dbReference>
<dbReference type="InterPro" id="IPR008136">
    <property type="entry name" value="CinA_C"/>
</dbReference>
<dbReference type="Pfam" id="PF18146">
    <property type="entry name" value="CinA_KH"/>
    <property type="match status" value="1"/>
</dbReference>
<keyword evidence="4" id="KW-1185">Reference proteome</keyword>
<dbReference type="InterPro" id="IPR050101">
    <property type="entry name" value="CinA"/>
</dbReference>
<dbReference type="Pfam" id="PF00994">
    <property type="entry name" value="MoCF_biosynth"/>
    <property type="match status" value="1"/>
</dbReference>
<dbReference type="Proteomes" id="UP000287910">
    <property type="component" value="Unassembled WGS sequence"/>
</dbReference>
<accession>A0A432LEB4</accession>
<dbReference type="SUPFAM" id="SSF53218">
    <property type="entry name" value="Molybdenum cofactor biosynthesis proteins"/>
    <property type="match status" value="1"/>
</dbReference>
<dbReference type="HAMAP" id="MF_00226_B">
    <property type="entry name" value="CinA_B"/>
    <property type="match status" value="1"/>
</dbReference>
<dbReference type="Gene3D" id="3.30.70.2860">
    <property type="match status" value="1"/>
</dbReference>
<evidence type="ECO:0000256" key="1">
    <source>
        <dbReference type="HAMAP-Rule" id="MF_00226"/>
    </source>
</evidence>
<evidence type="ECO:0000313" key="4">
    <source>
        <dbReference type="Proteomes" id="UP000287910"/>
    </source>
</evidence>
<dbReference type="InterPro" id="IPR008135">
    <property type="entry name" value="Competence-induced_CinA"/>
</dbReference>
<dbReference type="InterPro" id="IPR036653">
    <property type="entry name" value="CinA-like_C"/>
</dbReference>
<dbReference type="PANTHER" id="PTHR13939">
    <property type="entry name" value="NICOTINAMIDE-NUCLEOTIDE AMIDOHYDROLASE PNCC"/>
    <property type="match status" value="1"/>
</dbReference>
<dbReference type="SMART" id="SM00852">
    <property type="entry name" value="MoCF_biosynth"/>
    <property type="match status" value="1"/>
</dbReference>
<proteinExistence type="inferred from homology"/>
<organism evidence="3 4">
    <name type="scientific">Lysinibacillus antri</name>
    <dbReference type="NCBI Taxonomy" id="2498145"/>
    <lineage>
        <taxon>Bacteria</taxon>
        <taxon>Bacillati</taxon>
        <taxon>Bacillota</taxon>
        <taxon>Bacilli</taxon>
        <taxon>Bacillales</taxon>
        <taxon>Bacillaceae</taxon>
        <taxon>Lysinibacillus</taxon>
    </lineage>
</organism>
<dbReference type="InterPro" id="IPR036425">
    <property type="entry name" value="MoaB/Mog-like_dom_sf"/>
</dbReference>
<comment type="similarity">
    <text evidence="1">Belongs to the CinA family.</text>
</comment>
<dbReference type="Gene3D" id="3.40.980.10">
    <property type="entry name" value="MoaB/Mog-like domain"/>
    <property type="match status" value="1"/>
</dbReference>
<feature type="domain" description="MoaB/Mog" evidence="2">
    <location>
        <begin position="4"/>
        <end position="171"/>
    </location>
</feature>
<dbReference type="CDD" id="cd00885">
    <property type="entry name" value="cinA"/>
    <property type="match status" value="1"/>
</dbReference>
<dbReference type="PIRSF" id="PIRSF006728">
    <property type="entry name" value="CinA"/>
    <property type="match status" value="1"/>
</dbReference>
<dbReference type="NCBIfam" id="TIGR00200">
    <property type="entry name" value="cinA_nterm"/>
    <property type="match status" value="1"/>
</dbReference>
<dbReference type="NCBIfam" id="TIGR00177">
    <property type="entry name" value="molyb_syn"/>
    <property type="match status" value="1"/>
</dbReference>
<protein>
    <recommendedName>
        <fullName evidence="1">Putative competence-damage inducible protein</fullName>
    </recommendedName>
</protein>
<reference evidence="3 4" key="1">
    <citation type="submission" date="2018-12" db="EMBL/GenBank/DDBJ databases">
        <title>Lysinibacillus antri sp. nov., isolated from a cave soil.</title>
        <authorList>
            <person name="Narsing Rao M.P."/>
            <person name="Zhang H."/>
            <person name="Dong Z.-Y."/>
            <person name="Niu X.-K."/>
            <person name="Zhang K."/>
            <person name="Fang B.-Z."/>
            <person name="Kang Y.-Q."/>
            <person name="Xiao M."/>
            <person name="Li W.-J."/>
        </authorList>
    </citation>
    <scope>NUCLEOTIDE SEQUENCE [LARGE SCALE GENOMIC DNA]</scope>
    <source>
        <strain evidence="3 4">SYSU K30002</strain>
    </source>
</reference>
<dbReference type="InterPro" id="IPR001453">
    <property type="entry name" value="MoaB/Mog_dom"/>
</dbReference>
<evidence type="ECO:0000259" key="2">
    <source>
        <dbReference type="SMART" id="SM00852"/>
    </source>
</evidence>
<dbReference type="SUPFAM" id="SSF142433">
    <property type="entry name" value="CinA-like"/>
    <property type="match status" value="1"/>
</dbReference>
<dbReference type="InterPro" id="IPR041424">
    <property type="entry name" value="CinA_KH"/>
</dbReference>
<dbReference type="RefSeq" id="WP_126658036.1">
    <property type="nucleotide sequence ID" value="NZ_RYYR01000005.1"/>
</dbReference>
<dbReference type="Pfam" id="PF02464">
    <property type="entry name" value="CinA"/>
    <property type="match status" value="1"/>
</dbReference>
<comment type="caution">
    <text evidence="3">The sequence shown here is derived from an EMBL/GenBank/DDBJ whole genome shotgun (WGS) entry which is preliminary data.</text>
</comment>
<gene>
    <name evidence="1" type="primary">cinA</name>
    <name evidence="3" type="ORF">EK386_05525</name>
</gene>
<dbReference type="EMBL" id="RYYR01000005">
    <property type="protein sequence ID" value="RUL55187.1"/>
    <property type="molecule type" value="Genomic_DNA"/>
</dbReference>
<dbReference type="AlphaFoldDB" id="A0A432LEB4"/>
<dbReference type="NCBIfam" id="NF001813">
    <property type="entry name" value="PRK00549.1"/>
    <property type="match status" value="1"/>
</dbReference>
<sequence>MNAEIIAVGSELLLGQITNTNAKFISNQLSELGINVFYHSVVGDNADRLKKVIEIAESRADLIIFSGGLGPTKDDLTKETIAKHLGISLTMDSTAMQFIEDFFAKYNRPMTENNRKQALILAGSDVLANHHGMAPGMLLEKNNRTYILLPGPPKELEPMFQFEAKPKLATRLNQGGVILSHVLRFYGIGEAELEHKIQDILDQQSNPTVAPLASDGEVTLRITAKATTEQEARALIHAKEQEIQSVVGEFHYGNNDDSLASKIVEMLLHHKLTISAAESLTAGLFQSELAEISGVSGTLVGGVVTYTENAKIQQLGIEKSLLDQYGIVSSECAAAMALKVREKFGTDIGVGLTGAAGPEPHDGQPAGTIWIGFSIKGYEPITRKLQLSGMRNTNRIRAVKLACSYLMRLLVEKGYEKIN</sequence>
<dbReference type="NCBIfam" id="TIGR00199">
    <property type="entry name" value="PncC_domain"/>
    <property type="match status" value="1"/>
</dbReference>